<dbReference type="InterPro" id="IPR009928">
    <property type="entry name" value="DnaI_N"/>
</dbReference>
<name>A0ABP0ER84_9LACO</name>
<proteinExistence type="predicted"/>
<evidence type="ECO:0000259" key="2">
    <source>
        <dbReference type="Pfam" id="PF07319"/>
    </source>
</evidence>
<dbReference type="InterPro" id="IPR002611">
    <property type="entry name" value="IstB_ATP-bd"/>
</dbReference>
<evidence type="ECO:0000259" key="1">
    <source>
        <dbReference type="Pfam" id="PF01695"/>
    </source>
</evidence>
<evidence type="ECO:0000313" key="4">
    <source>
        <dbReference type="Proteomes" id="UP001314241"/>
    </source>
</evidence>
<keyword evidence="4" id="KW-1185">Reference proteome</keyword>
<feature type="domain" description="IstB-like ATP-binding" evidence="1">
    <location>
        <begin position="163"/>
        <end position="275"/>
    </location>
</feature>
<dbReference type="Proteomes" id="UP001314241">
    <property type="component" value="Unassembled WGS sequence"/>
</dbReference>
<dbReference type="SUPFAM" id="SSF52540">
    <property type="entry name" value="P-loop containing nucleoside triphosphate hydrolases"/>
    <property type="match status" value="1"/>
</dbReference>
<feature type="domain" description="Primosomal DnaI N-terminal" evidence="2">
    <location>
        <begin position="1"/>
        <end position="95"/>
    </location>
</feature>
<dbReference type="RefSeq" id="WP_349641128.1">
    <property type="nucleotide sequence ID" value="NZ_CAWVOH010000001.1"/>
</dbReference>
<dbReference type="CDD" id="cd00009">
    <property type="entry name" value="AAA"/>
    <property type="match status" value="1"/>
</dbReference>
<reference evidence="3 4" key="1">
    <citation type="submission" date="2024-01" db="EMBL/GenBank/DDBJ databases">
        <authorList>
            <person name="Botero Cardona J."/>
        </authorList>
    </citation>
    <scope>NUCLEOTIDE SEQUENCE [LARGE SCALE GENOMIC DNA]</scope>
    <source>
        <strain evidence="3 4">LMG 33000</strain>
    </source>
</reference>
<dbReference type="EMBL" id="CAWVOH010000001">
    <property type="protein sequence ID" value="CAK8053564.1"/>
    <property type="molecule type" value="Genomic_DNA"/>
</dbReference>
<comment type="caution">
    <text evidence="3">The sequence shown here is derived from an EMBL/GenBank/DDBJ whole genome shotgun (WGS) entry which is preliminary data.</text>
</comment>
<dbReference type="PANTHER" id="PTHR30050:SF8">
    <property type="entry name" value="PRIMOSOMAL PROTEIN DNAI"/>
    <property type="match status" value="1"/>
</dbReference>
<sequence>MKSLAEVLKTFQARYPNQDQTSLTAIAEEILADQDVQRFWQENQDKLRGDAFERKMMDLYEFIQQKKRIADGQPSLYPGFYPSLALAKGYPYVAYVPSEETLRKQEQQEKLTVYQVPKAVKQADLQSIAEESAQDPGRIDALTETIRIFNEQVHHADHFIPGVYLSGDFGIGKTYLMGALANALAVNQVDVMLLHFPSFINDLKASFNKPHQDLSDLIDQAKKVSVLILDDLGADTLTAWSRDDILGVILEYRMQNELTTCFTSNFDLNSLESYLAQTRDGVEPGKAARLMQRVRFLAKPVHMAGINRRLES</sequence>
<dbReference type="InterPro" id="IPR027417">
    <property type="entry name" value="P-loop_NTPase"/>
</dbReference>
<organism evidence="3 4">
    <name type="scientific">Eupransor demetentiae</name>
    <dbReference type="NCBI Taxonomy" id="3109584"/>
    <lineage>
        <taxon>Bacteria</taxon>
        <taxon>Bacillati</taxon>
        <taxon>Bacillota</taxon>
        <taxon>Bacilli</taxon>
        <taxon>Lactobacillales</taxon>
        <taxon>Lactobacillaceae</taxon>
        <taxon>Eupransor</taxon>
    </lineage>
</organism>
<dbReference type="NCBIfam" id="NF006505">
    <property type="entry name" value="PRK08939.1"/>
    <property type="match status" value="1"/>
</dbReference>
<accession>A0ABP0ER84</accession>
<dbReference type="Pfam" id="PF01695">
    <property type="entry name" value="IstB_IS21"/>
    <property type="match status" value="1"/>
</dbReference>
<protein>
    <submittedName>
        <fullName evidence="3">DNA replication protein DnaC (DnaC)</fullName>
    </submittedName>
</protein>
<dbReference type="PANTHER" id="PTHR30050">
    <property type="entry name" value="CHROMOSOMAL REPLICATION INITIATOR PROTEIN DNAA"/>
    <property type="match status" value="1"/>
</dbReference>
<dbReference type="Pfam" id="PF07319">
    <property type="entry name" value="DnaI_N"/>
    <property type="match status" value="1"/>
</dbReference>
<evidence type="ECO:0000313" key="3">
    <source>
        <dbReference type="EMBL" id="CAK8053564.1"/>
    </source>
</evidence>
<gene>
    <name evidence="3" type="ORF">R54876_GBNLAHCA_00120</name>
</gene>
<dbReference type="Gene3D" id="3.40.50.300">
    <property type="entry name" value="P-loop containing nucleotide triphosphate hydrolases"/>
    <property type="match status" value="1"/>
</dbReference>